<keyword evidence="2" id="KW-0175">Coiled coil</keyword>
<dbReference type="CDD" id="cd01949">
    <property type="entry name" value="GGDEF"/>
    <property type="match status" value="1"/>
</dbReference>
<evidence type="ECO:0000256" key="1">
    <source>
        <dbReference type="ARBA" id="ARBA00012528"/>
    </source>
</evidence>
<evidence type="ECO:0000313" key="4">
    <source>
        <dbReference type="EMBL" id="MFK2877546.1"/>
    </source>
</evidence>
<dbReference type="EMBL" id="JADIKK010000008">
    <property type="protein sequence ID" value="MFK2877546.1"/>
    <property type="molecule type" value="Genomic_DNA"/>
</dbReference>
<reference evidence="4 5" key="1">
    <citation type="submission" date="2020-10" db="EMBL/GenBank/DDBJ databases">
        <title>Phylogeny of dyella-like bacteria.</title>
        <authorList>
            <person name="Fu J."/>
        </authorList>
    </citation>
    <scope>NUCLEOTIDE SEQUENCE [LARGE SCALE GENOMIC DNA]</scope>
    <source>
        <strain evidence="4 5">KACC 19113</strain>
    </source>
</reference>
<dbReference type="SMART" id="SM00267">
    <property type="entry name" value="GGDEF"/>
    <property type="match status" value="1"/>
</dbReference>
<dbReference type="InterPro" id="IPR029787">
    <property type="entry name" value="Nucleotide_cyclase"/>
</dbReference>
<dbReference type="Pfam" id="PF00990">
    <property type="entry name" value="GGDEF"/>
    <property type="match status" value="1"/>
</dbReference>
<dbReference type="PANTHER" id="PTHR45138:SF24">
    <property type="entry name" value="DIGUANYLATE CYCLASE DGCC-RELATED"/>
    <property type="match status" value="1"/>
</dbReference>
<sequence length="435" mass="48207">MDTTQPSTNPHDKVEVLKLREAQWRHVGGLLHRLLAQLAGSGDLHNHVLESTLAELRGLMREPGGDNRIATLLGTLAKAVKSPDAAFRPEPDAAPTAANELLLAVLDYLALEEPAADLAELRQQVAGCTDAQALCEHGKTLAALVNRRLKQLSEERRAAAQLLHHVNCHLGSLTEYLDQDESANHAAVTARHELNGRMLDEVQALDEYASAAPDLASLRHDVQARLATIRDHLASARDREAEREQDWQKRLKRSRHRVRQLEDDIERMETMLAAKGHLVDTDALTGLANRRALEVRMPNLCDTPIGTTSLLMADIDHFKEINDRLGHGAGDRALRIVAEQLVAALRPGDFLARYGGEEFVAILEAGPEEAILVAERLRERIERTRFRSQDQPVHVTLSCGVTTTRAGDTPESVFERADRALYQAKRAGRNRCMVL</sequence>
<evidence type="ECO:0000313" key="5">
    <source>
        <dbReference type="Proteomes" id="UP001620339"/>
    </source>
</evidence>
<dbReference type="EC" id="2.7.7.65" evidence="1"/>
<dbReference type="Proteomes" id="UP001620339">
    <property type="component" value="Unassembled WGS sequence"/>
</dbReference>
<dbReference type="PROSITE" id="PS50887">
    <property type="entry name" value="GGDEF"/>
    <property type="match status" value="1"/>
</dbReference>
<protein>
    <recommendedName>
        <fullName evidence="1">diguanylate cyclase</fullName>
        <ecNumber evidence="1">2.7.7.65</ecNumber>
    </recommendedName>
</protein>
<dbReference type="Gene3D" id="3.30.70.270">
    <property type="match status" value="1"/>
</dbReference>
<dbReference type="NCBIfam" id="TIGR00254">
    <property type="entry name" value="GGDEF"/>
    <property type="match status" value="1"/>
</dbReference>
<dbReference type="InterPro" id="IPR048516">
    <property type="entry name" value="DGCcoil"/>
</dbReference>
<dbReference type="InterPro" id="IPR000160">
    <property type="entry name" value="GGDEF_dom"/>
</dbReference>
<keyword evidence="5" id="KW-1185">Reference proteome</keyword>
<feature type="coiled-coil region" evidence="2">
    <location>
        <begin position="244"/>
        <end position="271"/>
    </location>
</feature>
<dbReference type="Pfam" id="PF20975">
    <property type="entry name" value="DGCcoil"/>
    <property type="match status" value="1"/>
</dbReference>
<comment type="caution">
    <text evidence="4">The sequence shown here is derived from an EMBL/GenBank/DDBJ whole genome shotgun (WGS) entry which is preliminary data.</text>
</comment>
<accession>A0ABW8J8T9</accession>
<evidence type="ECO:0000256" key="2">
    <source>
        <dbReference type="SAM" id="Coils"/>
    </source>
</evidence>
<dbReference type="PANTHER" id="PTHR45138">
    <property type="entry name" value="REGULATORY COMPONENTS OF SENSORY TRANSDUCTION SYSTEM"/>
    <property type="match status" value="1"/>
</dbReference>
<organism evidence="4 5">
    <name type="scientific">Rhodanobacter hydrolyticus</name>
    <dbReference type="NCBI Taxonomy" id="2250595"/>
    <lineage>
        <taxon>Bacteria</taxon>
        <taxon>Pseudomonadati</taxon>
        <taxon>Pseudomonadota</taxon>
        <taxon>Gammaproteobacteria</taxon>
        <taxon>Lysobacterales</taxon>
        <taxon>Rhodanobacteraceae</taxon>
        <taxon>Rhodanobacter</taxon>
    </lineage>
</organism>
<evidence type="ECO:0000259" key="3">
    <source>
        <dbReference type="PROSITE" id="PS50887"/>
    </source>
</evidence>
<name>A0ABW8J8T9_9GAMM</name>
<dbReference type="InterPro" id="IPR050469">
    <property type="entry name" value="Diguanylate_Cyclase"/>
</dbReference>
<feature type="domain" description="GGDEF" evidence="3">
    <location>
        <begin position="306"/>
        <end position="435"/>
    </location>
</feature>
<gene>
    <name evidence="4" type="ORF">ISP25_10745</name>
</gene>
<dbReference type="SUPFAM" id="SSF55073">
    <property type="entry name" value="Nucleotide cyclase"/>
    <property type="match status" value="1"/>
</dbReference>
<dbReference type="InterPro" id="IPR043128">
    <property type="entry name" value="Rev_trsase/Diguanyl_cyclase"/>
</dbReference>
<dbReference type="RefSeq" id="WP_192158757.1">
    <property type="nucleotide sequence ID" value="NZ_JADIKK010000008.1"/>
</dbReference>
<proteinExistence type="predicted"/>